<dbReference type="AlphaFoldDB" id="A0A2L2XM21"/>
<sequence>MVLIVLGVLLVSGVAGCAKKESPKPESPAAPSKQAEQKEQQPEAKTVTVSELTAKEKEYVPRFVEIHKKISDLYAAFNKGSIDRQKLNSELMKLKPEVDQLNKESREYHKGNKLSPEDRKEQVYKDGLIYGKKLPNILGNMVVVPSKGVSLIKPADNSSSGNMTIEKKQLTDEELKADYQKREKDYQEYLSKLNSVMPK</sequence>
<accession>A0A2L2XM21</accession>
<name>A0A2L2XM21_9FIRM</name>
<keyword evidence="3" id="KW-1185">Reference proteome</keyword>
<feature type="region of interest" description="Disordered" evidence="1">
    <location>
        <begin position="17"/>
        <end position="49"/>
    </location>
</feature>
<reference evidence="3" key="1">
    <citation type="submission" date="2018-02" db="EMBL/GenBank/DDBJ databases">
        <title>Genome sequence of Desulfocucumis palustris strain NAW-5.</title>
        <authorList>
            <person name="Watanabe M."/>
            <person name="Kojima H."/>
            <person name="Fukui M."/>
        </authorList>
    </citation>
    <scope>NUCLEOTIDE SEQUENCE [LARGE SCALE GENOMIC DNA]</scope>
    <source>
        <strain evidence="3">NAW-5</strain>
    </source>
</reference>
<comment type="caution">
    <text evidence="2">The sequence shown here is derived from an EMBL/GenBank/DDBJ whole genome shotgun (WGS) entry which is preliminary data.</text>
</comment>
<feature type="region of interest" description="Disordered" evidence="1">
    <location>
        <begin position="153"/>
        <end position="176"/>
    </location>
</feature>
<evidence type="ECO:0000256" key="1">
    <source>
        <dbReference type="SAM" id="MobiDB-lite"/>
    </source>
</evidence>
<evidence type="ECO:0000313" key="2">
    <source>
        <dbReference type="EMBL" id="GBF35366.1"/>
    </source>
</evidence>
<feature type="compositionally biased region" description="Basic and acidic residues" evidence="1">
    <location>
        <begin position="165"/>
        <end position="176"/>
    </location>
</feature>
<proteinExistence type="predicted"/>
<dbReference type="Proteomes" id="UP000239549">
    <property type="component" value="Unassembled WGS sequence"/>
</dbReference>
<evidence type="ECO:0000313" key="3">
    <source>
        <dbReference type="Proteomes" id="UP000239549"/>
    </source>
</evidence>
<gene>
    <name evidence="2" type="ORF">DCCM_4489</name>
</gene>
<dbReference type="EMBL" id="BFAV01000159">
    <property type="protein sequence ID" value="GBF35366.1"/>
    <property type="molecule type" value="Genomic_DNA"/>
</dbReference>
<protein>
    <submittedName>
        <fullName evidence="2">Uncharacterized protein</fullName>
    </submittedName>
</protein>
<organism evidence="2 3">
    <name type="scientific">Desulfocucumis palustris</name>
    <dbReference type="NCBI Taxonomy" id="1898651"/>
    <lineage>
        <taxon>Bacteria</taxon>
        <taxon>Bacillati</taxon>
        <taxon>Bacillota</taxon>
        <taxon>Clostridia</taxon>
        <taxon>Eubacteriales</taxon>
        <taxon>Desulfocucumaceae</taxon>
        <taxon>Desulfocucumis</taxon>
    </lineage>
</organism>